<dbReference type="EMBL" id="MU825883">
    <property type="protein sequence ID" value="KAJ7385059.1"/>
    <property type="molecule type" value="Genomic_DNA"/>
</dbReference>
<proteinExistence type="predicted"/>
<reference evidence="1" key="1">
    <citation type="submission" date="2023-01" db="EMBL/GenBank/DDBJ databases">
        <title>Genome assembly of the deep-sea coral Lophelia pertusa.</title>
        <authorList>
            <person name="Herrera S."/>
            <person name="Cordes E."/>
        </authorList>
    </citation>
    <scope>NUCLEOTIDE SEQUENCE</scope>
    <source>
        <strain evidence="1">USNM1676648</strain>
        <tissue evidence="1">Polyp</tissue>
    </source>
</reference>
<keyword evidence="2" id="KW-1185">Reference proteome</keyword>
<evidence type="ECO:0000313" key="1">
    <source>
        <dbReference type="EMBL" id="KAJ7385059.1"/>
    </source>
</evidence>
<evidence type="ECO:0000313" key="2">
    <source>
        <dbReference type="Proteomes" id="UP001163046"/>
    </source>
</evidence>
<protein>
    <submittedName>
        <fullName evidence="1">NFX1-type zinc finger-containing protein 1</fullName>
    </submittedName>
</protein>
<dbReference type="OrthoDB" id="2423195at2759"/>
<sequence length="838" mass="94491">MKKKELRCKHIIKLPCHKNPAEYDCKEKVHVKLPCGHMKSVICSTVTTDLQNVSCMVKIQRSLPCGHEATLPCYRNPEEYCCQKEVEIILSCTHKKLITCSRVRDGLQDETCDTKVTRKLLCGHEKEMMCSDHPGNVFCDAPCDRVLPCEHPCPQKCGDDCTSFKCAVGVQKDLACGSHKVRCLCSDDVSQIVCANKCTRKLPCSHICPGKCSEQCNQFKCRKMVVKHLGCAGNHSLKMACSGDPNSVTCQERCNRNLECGHPCPGLCSQECESMRCMRRVEKRFPCGHSEPFQCFQSKVATCMAPCRRRKSSCKHICKGFCGEDCSKYPCDVAVGKTLSCGHKIKMPCSYSPDIVQCPAACGAKFECGHQCSGTCYDCHQMGSHKLCQHPCGRLRVCSHRCKATCSEPCPPCDRKCGRRCPHGKCKKRCSQLCQVCTEPCTWSCPHYQCNNLCGEECDRPRCNAPCPKKLPCRHPCIGLCGENCPTVCAVCHAKKLSPMLADGRGSKATKCVQLFDCGHIIKVEEMDAWMLRELGDDVQLMRCPKCSTSITFNYRYGNIIKRTLTNIENVKTHIQDLVNDVTNSVSVMGKDLNHVKYLTKLKFPSTVLSVVQPLQRTLYRFDLRHAHEHGVLFLFTLKNHLTILQQAQRTDQVLRTTRNVRRLQASFQQQLEVDELWNVTNDALEKIKEYLEKPLLNLKTLSQVHEQTRKFFLFSHVLEAQRKAMMHHIPLSSIAETRLKLARDRFAVFLQGNDDALDLEWLGKIVNSLRTEVNLPLLPTEEAKVFANFPGYQEASGNYANKATCTSQDGLCEVAKTFKWEAKDAVGVQLRKVTERR</sequence>
<accession>A0A9W9ZS92</accession>
<dbReference type="Proteomes" id="UP001163046">
    <property type="component" value="Unassembled WGS sequence"/>
</dbReference>
<dbReference type="AlphaFoldDB" id="A0A9W9ZS92"/>
<gene>
    <name evidence="1" type="primary">ZNFX1_33</name>
    <name evidence="1" type="ORF">OS493_018753</name>
</gene>
<name>A0A9W9ZS92_9CNID</name>
<organism evidence="1 2">
    <name type="scientific">Desmophyllum pertusum</name>
    <dbReference type="NCBI Taxonomy" id="174260"/>
    <lineage>
        <taxon>Eukaryota</taxon>
        <taxon>Metazoa</taxon>
        <taxon>Cnidaria</taxon>
        <taxon>Anthozoa</taxon>
        <taxon>Hexacorallia</taxon>
        <taxon>Scleractinia</taxon>
        <taxon>Caryophylliina</taxon>
        <taxon>Caryophylliidae</taxon>
        <taxon>Desmophyllum</taxon>
    </lineage>
</organism>
<comment type="caution">
    <text evidence="1">The sequence shown here is derived from an EMBL/GenBank/DDBJ whole genome shotgun (WGS) entry which is preliminary data.</text>
</comment>